<evidence type="ECO:0000256" key="1">
    <source>
        <dbReference type="ARBA" id="ARBA00008023"/>
    </source>
</evidence>
<dbReference type="RefSeq" id="WP_023789187.1">
    <property type="nucleotide sequence ID" value="NC_022998.1"/>
</dbReference>
<dbReference type="CDD" id="cd00515">
    <property type="entry name" value="HAM1"/>
    <property type="match status" value="1"/>
</dbReference>
<name>V5RIF7_SPIAP</name>
<dbReference type="GO" id="GO:0035870">
    <property type="term" value="F:dITP diphosphatase activity"/>
    <property type="evidence" value="ECO:0007669"/>
    <property type="project" value="UniProtKB-UniRule"/>
</dbReference>
<evidence type="ECO:0000256" key="8">
    <source>
        <dbReference type="ARBA" id="ARBA00051875"/>
    </source>
</evidence>
<comment type="catalytic activity">
    <reaction evidence="10">
        <text>ITP + H2O = IMP + diphosphate + H(+)</text>
        <dbReference type="Rhea" id="RHEA:29399"/>
        <dbReference type="ChEBI" id="CHEBI:15377"/>
        <dbReference type="ChEBI" id="CHEBI:15378"/>
        <dbReference type="ChEBI" id="CHEBI:33019"/>
        <dbReference type="ChEBI" id="CHEBI:58053"/>
        <dbReference type="ChEBI" id="CHEBI:61402"/>
        <dbReference type="EC" id="3.6.1.66"/>
    </reaction>
</comment>
<comment type="similarity">
    <text evidence="1 10 11">Belongs to the HAM1 NTPase family.</text>
</comment>
<comment type="caution">
    <text evidence="10">Lacks conserved residue(s) required for the propagation of feature annotation.</text>
</comment>
<evidence type="ECO:0000256" key="3">
    <source>
        <dbReference type="ARBA" id="ARBA00022723"/>
    </source>
</evidence>
<dbReference type="GO" id="GO:0046872">
    <property type="term" value="F:metal ion binding"/>
    <property type="evidence" value="ECO:0007669"/>
    <property type="project" value="UniProtKB-KW"/>
</dbReference>
<reference evidence="12 13" key="1">
    <citation type="journal article" date="2014" name="Genome Announc.">
        <title>Complete Genome Sequence of Spiroplasma apis B31T (ATCC 33834), a Bacterium Associated with May Disease of Honeybees (Apis mellifera).</title>
        <authorList>
            <person name="Ku C."/>
            <person name="Lo W.S."/>
            <person name="Chen L.L."/>
            <person name="Kuo C.H."/>
        </authorList>
    </citation>
    <scope>NUCLEOTIDE SEQUENCE [LARGE SCALE GENOMIC DNA]</scope>
    <source>
        <strain evidence="12">B31</strain>
    </source>
</reference>
<dbReference type="GO" id="GO:0036220">
    <property type="term" value="F:ITP diphosphatase activity"/>
    <property type="evidence" value="ECO:0007669"/>
    <property type="project" value="UniProtKB-UniRule"/>
</dbReference>
<evidence type="ECO:0000256" key="7">
    <source>
        <dbReference type="ARBA" id="ARBA00023080"/>
    </source>
</evidence>
<dbReference type="Proteomes" id="UP000018550">
    <property type="component" value="Chromosome"/>
</dbReference>
<keyword evidence="4 10" id="KW-0547">Nucleotide-binding</keyword>
<dbReference type="GO" id="GO:0000166">
    <property type="term" value="F:nucleotide binding"/>
    <property type="evidence" value="ECO:0007669"/>
    <property type="project" value="UniProtKB-KW"/>
</dbReference>
<evidence type="ECO:0000313" key="13">
    <source>
        <dbReference type="Proteomes" id="UP000018550"/>
    </source>
</evidence>
<dbReference type="EC" id="3.6.1.66" evidence="10"/>
<dbReference type="OrthoDB" id="9807456at2"/>
<evidence type="ECO:0000256" key="5">
    <source>
        <dbReference type="ARBA" id="ARBA00022801"/>
    </source>
</evidence>
<dbReference type="HAMAP" id="MF_01405">
    <property type="entry name" value="Non_canon_purine_NTPase"/>
    <property type="match status" value="1"/>
</dbReference>
<feature type="binding site" evidence="10">
    <location>
        <position position="178"/>
    </location>
    <ligand>
        <name>substrate</name>
    </ligand>
</feature>
<accession>V5RIF7</accession>
<sequence length="202" mass="23329">MKKIWIATNNEGKIKDFKTILTDYEIKTLKDLDKNIDIPENENTFEGNSLAKAKYLAKIVNEKVIADDSGICIDNLDNFPGVYSARWAKPLTDWSKINDKLLSKLEEANLLAPNDRKAHFISCITFLDEKNNIHKTFVGRVDGIISFEQKGENGFAYDKIFIPNGYTKTFAEMTFEEKNSISHRRQAIELMKNFFKEYNKEN</sequence>
<dbReference type="InterPro" id="IPR020922">
    <property type="entry name" value="dITP/XTP_pyrophosphatase"/>
</dbReference>
<evidence type="ECO:0000256" key="11">
    <source>
        <dbReference type="RuleBase" id="RU003781"/>
    </source>
</evidence>
<feature type="binding site" evidence="10">
    <location>
        <begin position="183"/>
        <end position="184"/>
    </location>
    <ligand>
        <name>substrate</name>
    </ligand>
</feature>
<feature type="binding site" evidence="10">
    <location>
        <begin position="155"/>
        <end position="158"/>
    </location>
    <ligand>
        <name>substrate</name>
    </ligand>
</feature>
<evidence type="ECO:0000256" key="10">
    <source>
        <dbReference type="HAMAP-Rule" id="MF_01405"/>
    </source>
</evidence>
<feature type="binding site" evidence="10">
    <location>
        <begin position="8"/>
        <end position="13"/>
    </location>
    <ligand>
        <name>substrate</name>
    </ligand>
</feature>
<evidence type="ECO:0000256" key="4">
    <source>
        <dbReference type="ARBA" id="ARBA00022741"/>
    </source>
</evidence>
<dbReference type="InterPro" id="IPR002637">
    <property type="entry name" value="RdgB/HAM1"/>
</dbReference>
<comment type="catalytic activity">
    <reaction evidence="9 10">
        <text>XTP + H2O = XMP + diphosphate + H(+)</text>
        <dbReference type="Rhea" id="RHEA:28610"/>
        <dbReference type="ChEBI" id="CHEBI:15377"/>
        <dbReference type="ChEBI" id="CHEBI:15378"/>
        <dbReference type="ChEBI" id="CHEBI:33019"/>
        <dbReference type="ChEBI" id="CHEBI:57464"/>
        <dbReference type="ChEBI" id="CHEBI:61314"/>
        <dbReference type="EC" id="3.6.1.66"/>
    </reaction>
</comment>
<dbReference type="Gene3D" id="3.90.950.10">
    <property type="match status" value="1"/>
</dbReference>
<comment type="subunit">
    <text evidence="2 10">Homodimer.</text>
</comment>
<dbReference type="InterPro" id="IPR029001">
    <property type="entry name" value="ITPase-like_fam"/>
</dbReference>
<dbReference type="KEGG" id="sapi:SAPIS_v1c04070"/>
<protein>
    <recommendedName>
        <fullName evidence="10">dITP/XTP pyrophosphatase</fullName>
        <ecNumber evidence="10">3.6.1.66</ecNumber>
    </recommendedName>
    <alternativeName>
        <fullName evidence="10">Non-canonical purine NTP pyrophosphatase</fullName>
    </alternativeName>
    <alternativeName>
        <fullName evidence="10">Non-standard purine NTP pyrophosphatase</fullName>
    </alternativeName>
    <alternativeName>
        <fullName evidence="10">Nucleoside-triphosphate diphosphatase</fullName>
    </alternativeName>
    <alternativeName>
        <fullName evidence="10">Nucleoside-triphosphate pyrophosphatase</fullName>
        <shortName evidence="10">NTPase</shortName>
    </alternativeName>
</protein>
<keyword evidence="6 10" id="KW-0460">Magnesium</keyword>
<evidence type="ECO:0000256" key="6">
    <source>
        <dbReference type="ARBA" id="ARBA00022842"/>
    </source>
</evidence>
<dbReference type="PANTHER" id="PTHR11067:SF9">
    <property type="entry name" value="INOSINE TRIPHOSPHATE PYROPHOSPHATASE"/>
    <property type="match status" value="1"/>
</dbReference>
<organism evidence="12 13">
    <name type="scientific">Spiroplasma apis B31</name>
    <dbReference type="NCBI Taxonomy" id="1276258"/>
    <lineage>
        <taxon>Bacteria</taxon>
        <taxon>Bacillati</taxon>
        <taxon>Mycoplasmatota</taxon>
        <taxon>Mollicutes</taxon>
        <taxon>Entomoplasmatales</taxon>
        <taxon>Spiroplasmataceae</taxon>
        <taxon>Spiroplasma</taxon>
    </lineage>
</organism>
<dbReference type="HOGENOM" id="CLU_082080_0_2_14"/>
<dbReference type="GO" id="GO:0017111">
    <property type="term" value="F:ribonucleoside triphosphate phosphatase activity"/>
    <property type="evidence" value="ECO:0007669"/>
    <property type="project" value="InterPro"/>
</dbReference>
<dbReference type="GO" id="GO:0036222">
    <property type="term" value="F:XTP diphosphatase activity"/>
    <property type="evidence" value="ECO:0007669"/>
    <property type="project" value="UniProtKB-UniRule"/>
</dbReference>
<feature type="binding site" evidence="10">
    <location>
        <position position="69"/>
    </location>
    <ligand>
        <name>substrate</name>
    </ligand>
</feature>
<dbReference type="GO" id="GO:0009146">
    <property type="term" value="P:purine nucleoside triphosphate catabolic process"/>
    <property type="evidence" value="ECO:0007669"/>
    <property type="project" value="UniProtKB-UniRule"/>
</dbReference>
<feature type="active site" description="Proton acceptor" evidence="10">
    <location>
        <position position="68"/>
    </location>
</feature>
<dbReference type="PATRIC" id="fig|1276258.3.peg.406"/>
<dbReference type="AlphaFoldDB" id="V5RIF7"/>
<keyword evidence="3 10" id="KW-0479">Metal-binding</keyword>
<dbReference type="EMBL" id="CP006682">
    <property type="protein sequence ID" value="AHB36253.1"/>
    <property type="molecule type" value="Genomic_DNA"/>
</dbReference>
<comment type="cofactor">
    <cofactor evidence="10">
        <name>Mg(2+)</name>
        <dbReference type="ChEBI" id="CHEBI:18420"/>
    </cofactor>
    <text evidence="10">Binds 1 Mg(2+) ion per subunit.</text>
</comment>
<gene>
    <name evidence="12" type="primary">rdgB</name>
    <name evidence="12" type="ORF">SAPIS_v1c04070</name>
</gene>
<keyword evidence="7 10" id="KW-0546">Nucleotide metabolism</keyword>
<keyword evidence="13" id="KW-1185">Reference proteome</keyword>
<feature type="binding site" evidence="10">
    <location>
        <position position="68"/>
    </location>
    <ligand>
        <name>Mg(2+)</name>
        <dbReference type="ChEBI" id="CHEBI:18420"/>
    </ligand>
</feature>
<comment type="catalytic activity">
    <reaction evidence="8 10">
        <text>dITP + H2O = dIMP + diphosphate + H(+)</text>
        <dbReference type="Rhea" id="RHEA:28342"/>
        <dbReference type="ChEBI" id="CHEBI:15377"/>
        <dbReference type="ChEBI" id="CHEBI:15378"/>
        <dbReference type="ChEBI" id="CHEBI:33019"/>
        <dbReference type="ChEBI" id="CHEBI:61194"/>
        <dbReference type="ChEBI" id="CHEBI:61382"/>
        <dbReference type="EC" id="3.6.1.66"/>
    </reaction>
</comment>
<dbReference type="PANTHER" id="PTHR11067">
    <property type="entry name" value="INOSINE TRIPHOSPHATE PYROPHOSPHATASE/HAM1 PROTEIN"/>
    <property type="match status" value="1"/>
</dbReference>
<evidence type="ECO:0000313" key="12">
    <source>
        <dbReference type="EMBL" id="AHB36253.1"/>
    </source>
</evidence>
<evidence type="ECO:0000256" key="2">
    <source>
        <dbReference type="ARBA" id="ARBA00011738"/>
    </source>
</evidence>
<evidence type="ECO:0000256" key="9">
    <source>
        <dbReference type="ARBA" id="ARBA00052017"/>
    </source>
</evidence>
<comment type="function">
    <text evidence="10">Pyrophosphatase that catalyzes the hydrolysis of nucleoside triphosphates to their monophosphate derivatives, with a high preference for the non-canonical purine nucleotides XTP (xanthosine triphosphate), dITP (deoxyinosine triphosphate) and ITP. Seems to function as a house-cleaning enzyme that removes non-canonical purine nucleotides from the nucleotide pool, thus preventing their incorporation into DNA/RNA and avoiding chromosomal lesions.</text>
</comment>
<dbReference type="SUPFAM" id="SSF52972">
    <property type="entry name" value="ITPase-like"/>
    <property type="match status" value="1"/>
</dbReference>
<keyword evidence="5 10" id="KW-0378">Hydrolase</keyword>
<proteinExistence type="inferred from homology"/>
<dbReference type="NCBIfam" id="TIGR00042">
    <property type="entry name" value="RdgB/HAM1 family non-canonical purine NTP pyrophosphatase"/>
    <property type="match status" value="1"/>
</dbReference>
<dbReference type="GO" id="GO:0009117">
    <property type="term" value="P:nucleotide metabolic process"/>
    <property type="evidence" value="ECO:0007669"/>
    <property type="project" value="UniProtKB-KW"/>
</dbReference>
<dbReference type="Pfam" id="PF01725">
    <property type="entry name" value="Ham1p_like"/>
    <property type="match status" value="1"/>
</dbReference>
<dbReference type="STRING" id="1276258.SAPIS_v1c04070"/>
<dbReference type="eggNOG" id="COG0127">
    <property type="taxonomic scope" value="Bacteria"/>
</dbReference>
<dbReference type="GO" id="GO:0005829">
    <property type="term" value="C:cytosol"/>
    <property type="evidence" value="ECO:0007669"/>
    <property type="project" value="TreeGrafter"/>
</dbReference>
<dbReference type="FunFam" id="3.90.950.10:FF:000001">
    <property type="entry name" value="dITP/XTP pyrophosphatase"/>
    <property type="match status" value="1"/>
</dbReference>